<proteinExistence type="predicted"/>
<dbReference type="Proteomes" id="UP000499080">
    <property type="component" value="Unassembled WGS sequence"/>
</dbReference>
<dbReference type="AlphaFoldDB" id="A0A4Y2P2E0"/>
<name>A0A4Y2P2E0_ARAVE</name>
<dbReference type="PANTHER" id="PTHR21028:SF2">
    <property type="entry name" value="CYTH DOMAIN-CONTAINING PROTEIN"/>
    <property type="match status" value="1"/>
</dbReference>
<dbReference type="GO" id="GO:0016462">
    <property type="term" value="F:pyrophosphatase activity"/>
    <property type="evidence" value="ECO:0007669"/>
    <property type="project" value="UniProtKB-ARBA"/>
</dbReference>
<feature type="domain" description="CYTH" evidence="1">
    <location>
        <begin position="2"/>
        <end position="172"/>
    </location>
</feature>
<dbReference type="SMART" id="SM01118">
    <property type="entry name" value="CYTH"/>
    <property type="match status" value="1"/>
</dbReference>
<accession>A0A4Y2P2E0</accession>
<dbReference type="EMBL" id="BGPR01010411">
    <property type="protein sequence ID" value="GBN46028.1"/>
    <property type="molecule type" value="Genomic_DNA"/>
</dbReference>
<dbReference type="PROSITE" id="PS51707">
    <property type="entry name" value="CYTH"/>
    <property type="match status" value="1"/>
</dbReference>
<gene>
    <name evidence="2" type="ORF">AVEN_127713_1</name>
</gene>
<dbReference type="SUPFAM" id="SSF55154">
    <property type="entry name" value="CYTH-like phosphatases"/>
    <property type="match status" value="1"/>
</dbReference>
<evidence type="ECO:0000259" key="1">
    <source>
        <dbReference type="PROSITE" id="PS51707"/>
    </source>
</evidence>
<dbReference type="Gene3D" id="2.40.320.10">
    <property type="entry name" value="Hypothetical Protein Pfu-838710-001"/>
    <property type="match status" value="1"/>
</dbReference>
<comment type="caution">
    <text evidence="2">The sequence shown here is derived from an EMBL/GenBank/DDBJ whole genome shotgun (WGS) entry which is preliminary data.</text>
</comment>
<keyword evidence="3" id="KW-1185">Reference proteome</keyword>
<organism evidence="2 3">
    <name type="scientific">Araneus ventricosus</name>
    <name type="common">Orbweaver spider</name>
    <name type="synonym">Epeira ventricosa</name>
    <dbReference type="NCBI Taxonomy" id="182803"/>
    <lineage>
        <taxon>Eukaryota</taxon>
        <taxon>Metazoa</taxon>
        <taxon>Ecdysozoa</taxon>
        <taxon>Arthropoda</taxon>
        <taxon>Chelicerata</taxon>
        <taxon>Arachnida</taxon>
        <taxon>Araneae</taxon>
        <taxon>Araneomorphae</taxon>
        <taxon>Entelegynae</taxon>
        <taxon>Araneoidea</taxon>
        <taxon>Araneidae</taxon>
        <taxon>Araneus</taxon>
    </lineage>
</organism>
<reference evidence="2 3" key="1">
    <citation type="journal article" date="2019" name="Sci. Rep.">
        <title>Orb-weaving spider Araneus ventricosus genome elucidates the spidroin gene catalogue.</title>
        <authorList>
            <person name="Kono N."/>
            <person name="Nakamura H."/>
            <person name="Ohtoshi R."/>
            <person name="Moran D.A.P."/>
            <person name="Shinohara A."/>
            <person name="Yoshida Y."/>
            <person name="Fujiwara M."/>
            <person name="Mori M."/>
            <person name="Tomita M."/>
            <person name="Arakawa K."/>
        </authorList>
    </citation>
    <scope>NUCLEOTIDE SEQUENCE [LARGE SCALE GENOMIC DNA]</scope>
</reference>
<evidence type="ECO:0000313" key="2">
    <source>
        <dbReference type="EMBL" id="GBN46028.1"/>
    </source>
</evidence>
<dbReference type="Pfam" id="PF01928">
    <property type="entry name" value="CYTH"/>
    <property type="match status" value="1"/>
</dbReference>
<sequence length="175" mass="19861">MSRNVEIKAKINDLQGFLKRAASISDKPEVILQQIDTYFKVPNGRLKLRQIQNEKSELIFYDRPDTEGPKLSNYNKQEFQNSEEAEGLKKVLESSLGLVGVVSKQRHLFMSGQTRIHVDDVKNLGHFMELEVMLKEGESLEYGEKIAQDLMTKLGVQKEDLLSGSYINLLTSKGS</sequence>
<dbReference type="InterPro" id="IPR033469">
    <property type="entry name" value="CYTH-like_dom_sf"/>
</dbReference>
<dbReference type="CDD" id="cd07890">
    <property type="entry name" value="CYTH-like_AC_IV-like"/>
    <property type="match status" value="1"/>
</dbReference>
<dbReference type="InterPro" id="IPR023577">
    <property type="entry name" value="CYTH_domain"/>
</dbReference>
<dbReference type="PANTHER" id="PTHR21028">
    <property type="entry name" value="SI:CH211-156B7.4"/>
    <property type="match status" value="1"/>
</dbReference>
<evidence type="ECO:0000313" key="3">
    <source>
        <dbReference type="Proteomes" id="UP000499080"/>
    </source>
</evidence>
<dbReference type="OrthoDB" id="6159137at2759"/>
<dbReference type="InterPro" id="IPR008173">
    <property type="entry name" value="Adenylyl_cyclase_CyaB"/>
</dbReference>
<protein>
    <recommendedName>
        <fullName evidence="1">CYTH domain-containing protein</fullName>
    </recommendedName>
</protein>